<evidence type="ECO:0000313" key="1">
    <source>
        <dbReference type="EMBL" id="PWJ56534.1"/>
    </source>
</evidence>
<reference evidence="1 2" key="1">
    <citation type="submission" date="2018-03" db="EMBL/GenBank/DDBJ databases">
        <title>Genomic Encyclopedia of Archaeal and Bacterial Type Strains, Phase II (KMG-II): from individual species to whole genera.</title>
        <authorList>
            <person name="Goeker M."/>
        </authorList>
    </citation>
    <scope>NUCLEOTIDE SEQUENCE [LARGE SCALE GENOMIC DNA]</scope>
    <source>
        <strain evidence="1 2">DSM 100346</strain>
    </source>
</reference>
<comment type="caution">
    <text evidence="1">The sequence shown here is derived from an EMBL/GenBank/DDBJ whole genome shotgun (WGS) entry which is preliminary data.</text>
</comment>
<gene>
    <name evidence="1" type="ORF">CLV98_11128</name>
</gene>
<dbReference type="Proteomes" id="UP000245880">
    <property type="component" value="Unassembled WGS sequence"/>
</dbReference>
<dbReference type="AlphaFoldDB" id="A0A316AHV4"/>
<accession>A0A316AHV4</accession>
<name>A0A316AHV4_9BACT</name>
<protein>
    <submittedName>
        <fullName evidence="1">Uncharacterized protein</fullName>
    </submittedName>
</protein>
<dbReference type="EMBL" id="QGDT01000011">
    <property type="protein sequence ID" value="PWJ56534.1"/>
    <property type="molecule type" value="Genomic_DNA"/>
</dbReference>
<proteinExistence type="predicted"/>
<organism evidence="1 2">
    <name type="scientific">Dyadobacter jejuensis</name>
    <dbReference type="NCBI Taxonomy" id="1082580"/>
    <lineage>
        <taxon>Bacteria</taxon>
        <taxon>Pseudomonadati</taxon>
        <taxon>Bacteroidota</taxon>
        <taxon>Cytophagia</taxon>
        <taxon>Cytophagales</taxon>
        <taxon>Spirosomataceae</taxon>
        <taxon>Dyadobacter</taxon>
    </lineage>
</organism>
<evidence type="ECO:0000313" key="2">
    <source>
        <dbReference type="Proteomes" id="UP000245880"/>
    </source>
</evidence>
<sequence length="335" mass="37460">MPKLPLFDYMQYRLPLLVAVLALAVQPTLAQHFSLSRLFYPNVTLKAEYAVPSPMGNSQEYGLSKAGFLGIIPLQSEVQLGFSLKKKLDLRAVHTVMLAQYNQLQPTIGGIDNPENGYKTLSLGVLRMQASIKDKLWVYGGGLGITETNETLFTPQPFIWGGGARMHILGLKTQILYGSILAYNQKIKFVPVFGINKGIGKQWRISALLPFMVNANYKATKWFNMDMFAGLNGYSGGFQVQTPEEKLLRRENYRQIKLGLSGNVHVFSVLNVSVEAGLSTFRQVRTFNSARENLTSYTPQATPYIGASVRYITHRSKFSSKFIRKMGIGQTGINW</sequence>
<keyword evidence="2" id="KW-1185">Reference proteome</keyword>